<dbReference type="InterPro" id="IPR008254">
    <property type="entry name" value="Flavodoxin/NO_synth"/>
</dbReference>
<dbReference type="Proteomes" id="UP001597104">
    <property type="component" value="Unassembled WGS sequence"/>
</dbReference>
<dbReference type="EMBL" id="JBHTIO010000013">
    <property type="protein sequence ID" value="MFD0896617.1"/>
    <property type="molecule type" value="Genomic_DNA"/>
</dbReference>
<dbReference type="PANTHER" id="PTHR39201:SF1">
    <property type="entry name" value="FLAVODOXIN-LIKE DOMAIN-CONTAINING PROTEIN"/>
    <property type="match status" value="1"/>
</dbReference>
<dbReference type="InterPro" id="IPR029039">
    <property type="entry name" value="Flavoprotein-like_sf"/>
</dbReference>
<sequence length="116" mass="13196">MEQTKSEQSKQRVVAVKPLQTNLARTQQIMLGFPIWWGTLPQALRAFLALQDWRGKKVYPFCTHEGSGFGRSLDDLHQILPQSSLATGLAVRGSRAFKADRAIENWLNLLEMERSK</sequence>
<proteinExistence type="predicted"/>
<dbReference type="RefSeq" id="WP_223877074.1">
    <property type="nucleotide sequence ID" value="NZ_BJDN01000034.1"/>
</dbReference>
<dbReference type="PANTHER" id="PTHR39201">
    <property type="entry name" value="EXPORTED PROTEIN-RELATED"/>
    <property type="match status" value="1"/>
</dbReference>
<evidence type="ECO:0000313" key="3">
    <source>
        <dbReference type="Proteomes" id="UP001597104"/>
    </source>
</evidence>
<name>A0ABW3EB53_9LACO</name>
<dbReference type="Gene3D" id="3.40.50.360">
    <property type="match status" value="1"/>
</dbReference>
<reference evidence="3" key="1">
    <citation type="journal article" date="2019" name="Int. J. Syst. Evol. Microbiol.">
        <title>The Global Catalogue of Microorganisms (GCM) 10K type strain sequencing project: providing services to taxonomists for standard genome sequencing and annotation.</title>
        <authorList>
            <consortium name="The Broad Institute Genomics Platform"/>
            <consortium name="The Broad Institute Genome Sequencing Center for Infectious Disease"/>
            <person name="Wu L."/>
            <person name="Ma J."/>
        </authorList>
    </citation>
    <scope>NUCLEOTIDE SEQUENCE [LARGE SCALE GENOMIC DNA]</scope>
    <source>
        <strain evidence="3">CCM 8925</strain>
    </source>
</reference>
<accession>A0ABW3EB53</accession>
<dbReference type="SUPFAM" id="SSF52218">
    <property type="entry name" value="Flavoproteins"/>
    <property type="match status" value="1"/>
</dbReference>
<organism evidence="2 3">
    <name type="scientific">Loigolactobacillus binensis</name>
    <dbReference type="NCBI Taxonomy" id="2559922"/>
    <lineage>
        <taxon>Bacteria</taxon>
        <taxon>Bacillati</taxon>
        <taxon>Bacillota</taxon>
        <taxon>Bacilli</taxon>
        <taxon>Lactobacillales</taxon>
        <taxon>Lactobacillaceae</taxon>
        <taxon>Loigolactobacillus</taxon>
    </lineage>
</organism>
<evidence type="ECO:0000259" key="1">
    <source>
        <dbReference type="Pfam" id="PF12682"/>
    </source>
</evidence>
<evidence type="ECO:0000313" key="2">
    <source>
        <dbReference type="EMBL" id="MFD0896617.1"/>
    </source>
</evidence>
<comment type="caution">
    <text evidence="2">The sequence shown here is derived from an EMBL/GenBank/DDBJ whole genome shotgun (WGS) entry which is preliminary data.</text>
</comment>
<keyword evidence="3" id="KW-1185">Reference proteome</keyword>
<gene>
    <name evidence="2" type="ORF">ACFQZ7_02515</name>
</gene>
<feature type="domain" description="Flavodoxin-like" evidence="1">
    <location>
        <begin position="19"/>
        <end position="108"/>
    </location>
</feature>
<protein>
    <submittedName>
        <fullName evidence="2">Flavodoxin</fullName>
    </submittedName>
</protein>
<dbReference type="Pfam" id="PF12682">
    <property type="entry name" value="Flavodoxin_4"/>
    <property type="match status" value="1"/>
</dbReference>